<evidence type="ECO:0000256" key="1">
    <source>
        <dbReference type="ARBA" id="ARBA00010613"/>
    </source>
</evidence>
<dbReference type="Proteomes" id="UP000252132">
    <property type="component" value="Unassembled WGS sequence"/>
</dbReference>
<evidence type="ECO:0000313" key="5">
    <source>
        <dbReference type="Proteomes" id="UP000252132"/>
    </source>
</evidence>
<comment type="similarity">
    <text evidence="1">Belongs to the carbon-nitrogen hydrolase superfamily. NIT1/NIT2 family.</text>
</comment>
<name>A0A368DX73_9PROT</name>
<dbReference type="PANTHER" id="PTHR23088">
    <property type="entry name" value="NITRILASE-RELATED"/>
    <property type="match status" value="1"/>
</dbReference>
<evidence type="ECO:0000259" key="3">
    <source>
        <dbReference type="PROSITE" id="PS50263"/>
    </source>
</evidence>
<sequence length="274" mass="29824">MSEFRVACLQTCTGTTPEDNLTALTSLIKEAAQEGAEFILTPETCNFMPQNKEARCSTMQSESDDKTVASLAALAAELKVTLLAGSVILTGNSDKAVNRSICFNPLGDIVARYDKIHLFDVELDNGERHSESAHYEAGQEAVIADLPFGKLGMTVCYDVRFPALFRSLAMHGADFISVPAAFTKMTGEAHWHVLLRARAIETGCFIFAPAQAGTHENGRKTYGHSIIVSPWGRVLADAGLETQIIYADIDTEQVLMARRQIPALGHARHFEPPA</sequence>
<dbReference type="InterPro" id="IPR045254">
    <property type="entry name" value="Nit1/2_C-N_Hydrolase"/>
</dbReference>
<dbReference type="Pfam" id="PF00795">
    <property type="entry name" value="CN_hydrolase"/>
    <property type="match status" value="1"/>
</dbReference>
<dbReference type="PROSITE" id="PS50263">
    <property type="entry name" value="CN_HYDROLASE"/>
    <property type="match status" value="1"/>
</dbReference>
<dbReference type="InterPro" id="IPR003010">
    <property type="entry name" value="C-N_Hydrolase"/>
</dbReference>
<feature type="domain" description="CN hydrolase" evidence="3">
    <location>
        <begin position="4"/>
        <end position="251"/>
    </location>
</feature>
<dbReference type="PROSITE" id="PS01227">
    <property type="entry name" value="UPF0012"/>
    <property type="match status" value="1"/>
</dbReference>
<keyword evidence="2 4" id="KW-0378">Hydrolase</keyword>
<proteinExistence type="inferred from homology"/>
<gene>
    <name evidence="4" type="ORF">DBW69_05200</name>
</gene>
<accession>A0A368DX73</accession>
<dbReference type="SUPFAM" id="SSF56317">
    <property type="entry name" value="Carbon-nitrogen hydrolase"/>
    <property type="match status" value="1"/>
</dbReference>
<evidence type="ECO:0000256" key="2">
    <source>
        <dbReference type="ARBA" id="ARBA00022801"/>
    </source>
</evidence>
<dbReference type="InterPro" id="IPR036526">
    <property type="entry name" value="C-N_Hydrolase_sf"/>
</dbReference>
<organism evidence="4 5">
    <name type="scientific">PS1 clade bacterium</name>
    <dbReference type="NCBI Taxonomy" id="2175152"/>
    <lineage>
        <taxon>Bacteria</taxon>
        <taxon>Pseudomonadati</taxon>
        <taxon>Pseudomonadota</taxon>
        <taxon>Alphaproteobacteria</taxon>
        <taxon>PS1 clade</taxon>
    </lineage>
</organism>
<dbReference type="AlphaFoldDB" id="A0A368DX73"/>
<protein>
    <submittedName>
        <fullName evidence="4">Carbon-nitrogen hydrolase family protein</fullName>
    </submittedName>
</protein>
<comment type="caution">
    <text evidence="4">The sequence shown here is derived from an EMBL/GenBank/DDBJ whole genome shotgun (WGS) entry which is preliminary data.</text>
</comment>
<dbReference type="InterPro" id="IPR001110">
    <property type="entry name" value="UPF0012_CS"/>
</dbReference>
<dbReference type="GO" id="GO:0016811">
    <property type="term" value="F:hydrolase activity, acting on carbon-nitrogen (but not peptide) bonds, in linear amides"/>
    <property type="evidence" value="ECO:0007669"/>
    <property type="project" value="InterPro"/>
</dbReference>
<dbReference type="Gene3D" id="3.60.110.10">
    <property type="entry name" value="Carbon-nitrogen hydrolase"/>
    <property type="match status" value="1"/>
</dbReference>
<dbReference type="PANTHER" id="PTHR23088:SF27">
    <property type="entry name" value="DEAMINATED GLUTATHIONE AMIDASE"/>
    <property type="match status" value="1"/>
</dbReference>
<dbReference type="EMBL" id="QOQF01000020">
    <property type="protein sequence ID" value="RCL76427.1"/>
    <property type="molecule type" value="Genomic_DNA"/>
</dbReference>
<reference evidence="4 5" key="1">
    <citation type="journal article" date="2018" name="Microbiome">
        <title>Fine metagenomic profile of the Mediterranean stratified and mixed water columns revealed by assembly and recruitment.</title>
        <authorList>
            <person name="Haro-Moreno J.M."/>
            <person name="Lopez-Perez M."/>
            <person name="De La Torre J.R."/>
            <person name="Picazo A."/>
            <person name="Camacho A."/>
            <person name="Rodriguez-Valera F."/>
        </authorList>
    </citation>
    <scope>NUCLEOTIDE SEQUENCE [LARGE SCALE GENOMIC DNA]</scope>
    <source>
        <strain evidence="4">MED-G55</strain>
    </source>
</reference>
<dbReference type="CDD" id="cd07572">
    <property type="entry name" value="nit"/>
    <property type="match status" value="1"/>
</dbReference>
<evidence type="ECO:0000313" key="4">
    <source>
        <dbReference type="EMBL" id="RCL76427.1"/>
    </source>
</evidence>